<gene>
    <name evidence="2" type="ORF">Q8814_02175</name>
</gene>
<evidence type="ECO:0000313" key="2">
    <source>
        <dbReference type="EMBL" id="MEE2030931.1"/>
    </source>
</evidence>
<evidence type="ECO:0000256" key="1">
    <source>
        <dbReference type="SAM" id="MobiDB-lite"/>
    </source>
</evidence>
<accession>A0ABU7JLL1</accession>
<dbReference type="Proteomes" id="UP001331936">
    <property type="component" value="Unassembled WGS sequence"/>
</dbReference>
<organism evidence="2 3">
    <name type="scientific">Rhodococcus chondri</name>
    <dbReference type="NCBI Taxonomy" id="3065941"/>
    <lineage>
        <taxon>Bacteria</taxon>
        <taxon>Bacillati</taxon>
        <taxon>Actinomycetota</taxon>
        <taxon>Actinomycetes</taxon>
        <taxon>Mycobacteriales</taxon>
        <taxon>Nocardiaceae</taxon>
        <taxon>Rhodococcus</taxon>
    </lineage>
</organism>
<name>A0ABU7JLL1_9NOCA</name>
<dbReference type="EMBL" id="JAUZMZ010000006">
    <property type="protein sequence ID" value="MEE2030931.1"/>
    <property type="molecule type" value="Genomic_DNA"/>
</dbReference>
<proteinExistence type="predicted"/>
<keyword evidence="3" id="KW-1185">Reference proteome</keyword>
<feature type="region of interest" description="Disordered" evidence="1">
    <location>
        <begin position="33"/>
        <end position="56"/>
    </location>
</feature>
<evidence type="ECO:0000313" key="3">
    <source>
        <dbReference type="Proteomes" id="UP001331936"/>
    </source>
</evidence>
<comment type="caution">
    <text evidence="2">The sequence shown here is derived from an EMBL/GenBank/DDBJ whole genome shotgun (WGS) entry which is preliminary data.</text>
</comment>
<protein>
    <submittedName>
        <fullName evidence="2">Uncharacterized protein</fullName>
    </submittedName>
</protein>
<dbReference type="RefSeq" id="WP_330150352.1">
    <property type="nucleotide sequence ID" value="NZ_JAUZMZ010000006.1"/>
</dbReference>
<reference evidence="2 3" key="1">
    <citation type="submission" date="2023-08" db="EMBL/GenBank/DDBJ databases">
        <authorList>
            <person name="Girao M."/>
            <person name="Carvalho M.F."/>
        </authorList>
    </citation>
    <scope>NUCLEOTIDE SEQUENCE [LARGE SCALE GENOMIC DNA]</scope>
    <source>
        <strain evidence="2 3">CC-R104</strain>
    </source>
</reference>
<sequence>MRKFHVDTISTEGPELDESRLAQIVGGKAVNRDDREKTGCIPDLGGSIRADDPTLG</sequence>